<keyword evidence="6" id="KW-0393">Immunoglobulin domain</keyword>
<dbReference type="InterPro" id="IPR013783">
    <property type="entry name" value="Ig-like_fold"/>
</dbReference>
<dbReference type="InterPro" id="IPR035897">
    <property type="entry name" value="Toll_tir_struct_dom_sf"/>
</dbReference>
<evidence type="ECO:0000256" key="5">
    <source>
        <dbReference type="ARBA" id="ARBA00023180"/>
    </source>
</evidence>
<dbReference type="Ensembl" id="ENSXCOT00000014254.1">
    <property type="protein sequence ID" value="ENSXCOP00000014079.1"/>
    <property type="gene ID" value="ENSXCOG00000010662.1"/>
</dbReference>
<dbReference type="Gene3D" id="2.60.40.10">
    <property type="entry name" value="Immunoglobulins"/>
    <property type="match status" value="2"/>
</dbReference>
<evidence type="ECO:0000256" key="9">
    <source>
        <dbReference type="SAM" id="SignalP"/>
    </source>
</evidence>
<comment type="similarity">
    <text evidence="1">Belongs to the interleukin-1 receptor family.</text>
</comment>
<dbReference type="STRING" id="32473.ENSXCOP00000014079"/>
<feature type="chain" id="PRO_5017434087" description="TIR domain-containing protein" evidence="9">
    <location>
        <begin position="27"/>
        <end position="635"/>
    </location>
</feature>
<dbReference type="InterPro" id="IPR015621">
    <property type="entry name" value="IL-1_rcpt_fam"/>
</dbReference>
<dbReference type="Proteomes" id="UP000261380">
    <property type="component" value="Unplaced"/>
</dbReference>
<feature type="domain" description="TIR" evidence="10">
    <location>
        <begin position="395"/>
        <end position="617"/>
    </location>
</feature>
<evidence type="ECO:0000256" key="3">
    <source>
        <dbReference type="ARBA" id="ARBA00022737"/>
    </source>
</evidence>
<dbReference type="PROSITE" id="PS50104">
    <property type="entry name" value="TIR"/>
    <property type="match status" value="1"/>
</dbReference>
<feature type="signal peptide" evidence="9">
    <location>
        <begin position="1"/>
        <end position="26"/>
    </location>
</feature>
<dbReference type="SUPFAM" id="SSF52200">
    <property type="entry name" value="Toll/Interleukin receptor TIR domain"/>
    <property type="match status" value="1"/>
</dbReference>
<evidence type="ECO:0000313" key="11">
    <source>
        <dbReference type="Ensembl" id="ENSXCOP00000014079.1"/>
    </source>
</evidence>
<evidence type="ECO:0000256" key="2">
    <source>
        <dbReference type="ARBA" id="ARBA00022729"/>
    </source>
</evidence>
<organism evidence="11 12">
    <name type="scientific">Xiphophorus couchianus</name>
    <name type="common">Monterrey platyfish</name>
    <dbReference type="NCBI Taxonomy" id="32473"/>
    <lineage>
        <taxon>Eukaryota</taxon>
        <taxon>Metazoa</taxon>
        <taxon>Chordata</taxon>
        <taxon>Craniata</taxon>
        <taxon>Vertebrata</taxon>
        <taxon>Euteleostomi</taxon>
        <taxon>Actinopterygii</taxon>
        <taxon>Neopterygii</taxon>
        <taxon>Teleostei</taxon>
        <taxon>Neoteleostei</taxon>
        <taxon>Acanthomorphata</taxon>
        <taxon>Ovalentaria</taxon>
        <taxon>Atherinomorphae</taxon>
        <taxon>Cyprinodontiformes</taxon>
        <taxon>Poeciliidae</taxon>
        <taxon>Poeciliinae</taxon>
        <taxon>Xiphophorus</taxon>
    </lineage>
</organism>
<keyword evidence="3" id="KW-0677">Repeat</keyword>
<keyword evidence="2 9" id="KW-0732">Signal</keyword>
<dbReference type="Pfam" id="PF01582">
    <property type="entry name" value="TIR"/>
    <property type="match status" value="2"/>
</dbReference>
<name>A0A3B5M227_9TELE</name>
<evidence type="ECO:0000313" key="12">
    <source>
        <dbReference type="Proteomes" id="UP000261380"/>
    </source>
</evidence>
<evidence type="ECO:0000256" key="1">
    <source>
        <dbReference type="ARBA" id="ARBA00009752"/>
    </source>
</evidence>
<dbReference type="Gene3D" id="3.40.50.10140">
    <property type="entry name" value="Toll/interleukin-1 receptor homology (TIR) domain"/>
    <property type="match status" value="1"/>
</dbReference>
<dbReference type="InterPro" id="IPR004074">
    <property type="entry name" value="IL-1_rcpt_I/II-typ"/>
</dbReference>
<evidence type="ECO:0000256" key="8">
    <source>
        <dbReference type="SAM" id="Phobius"/>
    </source>
</evidence>
<protein>
    <recommendedName>
        <fullName evidence="10">TIR domain-containing protein</fullName>
    </recommendedName>
</protein>
<dbReference type="AlphaFoldDB" id="A0A3B5M227"/>
<dbReference type="PANTHER" id="PTHR11890">
    <property type="entry name" value="INTERLEUKIN-1 RECEPTOR FAMILY MEMBER"/>
    <property type="match status" value="1"/>
</dbReference>
<keyword evidence="12" id="KW-1185">Reference proteome</keyword>
<keyword evidence="8" id="KW-0812">Transmembrane</keyword>
<feature type="region of interest" description="Disordered" evidence="7">
    <location>
        <begin position="494"/>
        <end position="514"/>
    </location>
</feature>
<keyword evidence="8" id="KW-0472">Membrane</keyword>
<evidence type="ECO:0000256" key="6">
    <source>
        <dbReference type="ARBA" id="ARBA00023319"/>
    </source>
</evidence>
<reference evidence="11" key="2">
    <citation type="submission" date="2025-09" db="UniProtKB">
        <authorList>
            <consortium name="Ensembl"/>
        </authorList>
    </citation>
    <scope>IDENTIFICATION</scope>
</reference>
<dbReference type="PRINTS" id="PR01536">
    <property type="entry name" value="INTRLKN1R12F"/>
</dbReference>
<keyword evidence="5" id="KW-0325">Glycoprotein</keyword>
<dbReference type="SMART" id="SM00255">
    <property type="entry name" value="TIR"/>
    <property type="match status" value="1"/>
</dbReference>
<accession>A0A3B5M227</accession>
<evidence type="ECO:0000256" key="7">
    <source>
        <dbReference type="SAM" id="MobiDB-lite"/>
    </source>
</evidence>
<proteinExistence type="inferred from homology"/>
<keyword evidence="8" id="KW-1133">Transmembrane helix</keyword>
<dbReference type="PRINTS" id="PR01537">
    <property type="entry name" value="INTRLKN1R1F"/>
</dbReference>
<dbReference type="GO" id="GO:0004908">
    <property type="term" value="F:interleukin-1 receptor activity"/>
    <property type="evidence" value="ECO:0007669"/>
    <property type="project" value="InterPro"/>
</dbReference>
<evidence type="ECO:0000256" key="4">
    <source>
        <dbReference type="ARBA" id="ARBA00023157"/>
    </source>
</evidence>
<dbReference type="InterPro" id="IPR000157">
    <property type="entry name" value="TIR_dom"/>
</dbReference>
<reference evidence="11" key="1">
    <citation type="submission" date="2025-08" db="UniProtKB">
        <authorList>
            <consortium name="Ensembl"/>
        </authorList>
    </citation>
    <scope>IDENTIFICATION</scope>
</reference>
<sequence>MGPSSSPESFLMFLWISGICGGLAQAELMKKGWFCFLSCDKHMNKYMRSPVLDLTLLSPDVFDFTAVPFNITWFSAKTGQEMRNEAGRILVLQETLWFLNTTMDDDGEYLAIVRTPSQCYMQAAKLVMDRPVAGECGRPRKHPRDVVKDLQCPLGDYIHQLKIYGIDVSVNWYKFLFKTVDGAADKTRIYSAGFSEGSGAYTCTLTFALDGATRSVSETINATVTEQYSLSPQIHEPENEILKAAKGSNFTKRCLLFVPGTAKNFVFVVWLIQNTVVFDSNSSERIYTTKRRKWTQDEPRGEWSERLLLFSEVREEDFYLNYTCRVYTSQGKSEGYFTLLPTDPNIILPIRLVFVGVTVLFVVSVAVYYAFRIDIVLCFRRAFPVLYTNKDLDGKLYDAYVAYPSPGAFGFSEEVERFALQTLPEVLEQACGYKLFIAGRDCLPGQAVVDSVDENLQASRRVLLLYTASTFIKKRHTSSTSSNNNNITKVGEEADQIQSGTSEGNGGVGFGGDDKAFSDTRQHLECVASMNRALLEGSLKVILVELEEITPAQLALFPESVRHLRKKQGAVCWWKVLQTRQQWRAWREDEERRGKDSQVSPSLSPRSRFWKEIRYHMPVRGKRAVYPEKTALLNI</sequence>
<feature type="transmembrane region" description="Helical" evidence="8">
    <location>
        <begin position="348"/>
        <end position="371"/>
    </location>
</feature>
<keyword evidence="4" id="KW-1015">Disulfide bond</keyword>
<dbReference type="GeneTree" id="ENSGT01090000259985"/>
<evidence type="ECO:0000259" key="10">
    <source>
        <dbReference type="PROSITE" id="PS50104"/>
    </source>
</evidence>
<dbReference type="PANTHER" id="PTHR11890:SF3">
    <property type="entry name" value="INTERLEUKIN-1 RECEPTOR TYPE 2"/>
    <property type="match status" value="1"/>
</dbReference>